<dbReference type="CDD" id="cd06558">
    <property type="entry name" value="crotonase-like"/>
    <property type="match status" value="1"/>
</dbReference>
<dbReference type="InterPro" id="IPR001753">
    <property type="entry name" value="Enoyl-CoA_hydra/iso"/>
</dbReference>
<keyword evidence="3" id="KW-1185">Reference proteome</keyword>
<comment type="caution">
    <text evidence="2">The sequence shown here is derived from an EMBL/GenBank/DDBJ whole genome shotgun (WGS) entry which is preliminary data.</text>
</comment>
<gene>
    <name evidence="2" type="ORF">ACFPTN_22050</name>
</gene>
<dbReference type="EMBL" id="JBHSOG010000102">
    <property type="protein sequence ID" value="MFC5772073.1"/>
    <property type="molecule type" value="Genomic_DNA"/>
</dbReference>
<name>A0ABW1AY62_9RHOO</name>
<dbReference type="Proteomes" id="UP001595974">
    <property type="component" value="Unassembled WGS sequence"/>
</dbReference>
<evidence type="ECO:0000313" key="3">
    <source>
        <dbReference type="Proteomes" id="UP001595974"/>
    </source>
</evidence>
<accession>A0ABW1AY62</accession>
<dbReference type="InterPro" id="IPR029045">
    <property type="entry name" value="ClpP/crotonase-like_dom_sf"/>
</dbReference>
<dbReference type="SUPFAM" id="SSF52096">
    <property type="entry name" value="ClpP/crotonase"/>
    <property type="match status" value="1"/>
</dbReference>
<dbReference type="RefSeq" id="WP_096444996.1">
    <property type="nucleotide sequence ID" value="NZ_JBHSOG010000102.1"/>
</dbReference>
<organism evidence="2 3">
    <name type="scientific">Thauera sinica</name>
    <dbReference type="NCBI Taxonomy" id="2665146"/>
    <lineage>
        <taxon>Bacteria</taxon>
        <taxon>Pseudomonadati</taxon>
        <taxon>Pseudomonadota</taxon>
        <taxon>Betaproteobacteria</taxon>
        <taxon>Rhodocyclales</taxon>
        <taxon>Zoogloeaceae</taxon>
        <taxon>Thauera</taxon>
    </lineage>
</organism>
<sequence length="265" mass="27711">MNEVIGTLVLHSVENGICRIVLNRPEVANAIAAAQREAIIGLLEQAGRDSAVRVVVLASNGKHFCSGADIEAIAEGGLRAGEAMQRIMNGAQRLVAAVLDCGKPVIAAVQGTAAGLGAHLAFACDLVVAAEEAGFIEIFVRRGLTVDAGGAYLLPRLVGVQKAKELVFFGDKVSARDAHALGLVNRVVADAELAATVDALAARLATGPTTAISLAKRLINKSLDTDRGNAFLEEAMAQEVNSRSEDATEGVKAFIERRTPQFKGY</sequence>
<dbReference type="Gene3D" id="3.90.226.10">
    <property type="entry name" value="2-enoyl-CoA Hydratase, Chain A, domain 1"/>
    <property type="match status" value="1"/>
</dbReference>
<evidence type="ECO:0000256" key="1">
    <source>
        <dbReference type="ARBA" id="ARBA00005254"/>
    </source>
</evidence>
<dbReference type="InterPro" id="IPR014748">
    <property type="entry name" value="Enoyl-CoA_hydra_C"/>
</dbReference>
<dbReference type="Pfam" id="PF00378">
    <property type="entry name" value="ECH_1"/>
    <property type="match status" value="1"/>
</dbReference>
<comment type="similarity">
    <text evidence="1">Belongs to the enoyl-CoA hydratase/isomerase family.</text>
</comment>
<dbReference type="PANTHER" id="PTHR43459:SF1">
    <property type="entry name" value="EG:BACN32G11.4 PROTEIN"/>
    <property type="match status" value="1"/>
</dbReference>
<dbReference type="PANTHER" id="PTHR43459">
    <property type="entry name" value="ENOYL-COA HYDRATASE"/>
    <property type="match status" value="1"/>
</dbReference>
<proteinExistence type="inferred from homology"/>
<evidence type="ECO:0000313" key="2">
    <source>
        <dbReference type="EMBL" id="MFC5772073.1"/>
    </source>
</evidence>
<protein>
    <submittedName>
        <fullName evidence="2">Enoyl-CoA hydratase/isomerase family protein</fullName>
    </submittedName>
</protein>
<dbReference type="Gene3D" id="1.10.12.10">
    <property type="entry name" value="Lyase 2-enoyl-coa Hydratase, Chain A, domain 2"/>
    <property type="match status" value="1"/>
</dbReference>
<reference evidence="3" key="1">
    <citation type="journal article" date="2019" name="Int. J. Syst. Evol. Microbiol.">
        <title>The Global Catalogue of Microorganisms (GCM) 10K type strain sequencing project: providing services to taxonomists for standard genome sequencing and annotation.</title>
        <authorList>
            <consortium name="The Broad Institute Genomics Platform"/>
            <consortium name="The Broad Institute Genome Sequencing Center for Infectious Disease"/>
            <person name="Wu L."/>
            <person name="Ma J."/>
        </authorList>
    </citation>
    <scope>NUCLEOTIDE SEQUENCE [LARGE SCALE GENOMIC DNA]</scope>
    <source>
        <strain evidence="3">SHR3</strain>
    </source>
</reference>